<proteinExistence type="predicted"/>
<dbReference type="EMBL" id="HG994594">
    <property type="protein sequence ID" value="CAF2862593.1"/>
    <property type="molecule type" value="Genomic_DNA"/>
</dbReference>
<name>A0A7R8CM20_LEPSM</name>
<dbReference type="AlphaFoldDB" id="A0A7R8CM20"/>
<keyword evidence="2" id="KW-1185">Reference proteome</keyword>
<reference evidence="1" key="1">
    <citation type="submission" date="2021-02" db="EMBL/GenBank/DDBJ databases">
        <authorList>
            <person name="Bekaert M."/>
        </authorList>
    </citation>
    <scope>NUCLEOTIDE SEQUENCE</scope>
    <source>
        <strain evidence="1">IoA-00</strain>
    </source>
</reference>
<evidence type="ECO:0000313" key="2">
    <source>
        <dbReference type="Proteomes" id="UP000675881"/>
    </source>
</evidence>
<protein>
    <submittedName>
        <fullName evidence="1">(salmon louse) hypothetical protein</fullName>
    </submittedName>
</protein>
<dbReference type="Proteomes" id="UP000675881">
    <property type="component" value="Chromosome 15"/>
</dbReference>
<sequence length="219" mass="24390">MVRFWICTASNTTEFLLDAGDERLLGVIGGGVGHVLHLLSLSAALTALVTQAPRQHTQSYQSLGILLHLPNTWVDPIGLQRSPSLFLTLSAEPHPCSHVGDRPHTVPTAGRRGSRVPKMNIVHQRATPSKRSRAIQAAACAAFEFEAVRKAYLIRFISVPINLNVMTAYITRTRRFSDKRPRGRDITARLHLWPRRFSDMWTLTSTHFDPHKASTVDAA</sequence>
<evidence type="ECO:0000313" key="1">
    <source>
        <dbReference type="EMBL" id="CAF2862593.1"/>
    </source>
</evidence>
<gene>
    <name evidence="1" type="ORF">LSAA_6046</name>
</gene>
<organism evidence="1 2">
    <name type="scientific">Lepeophtheirus salmonis</name>
    <name type="common">Salmon louse</name>
    <name type="synonym">Caligus salmonis</name>
    <dbReference type="NCBI Taxonomy" id="72036"/>
    <lineage>
        <taxon>Eukaryota</taxon>
        <taxon>Metazoa</taxon>
        <taxon>Ecdysozoa</taxon>
        <taxon>Arthropoda</taxon>
        <taxon>Crustacea</taxon>
        <taxon>Multicrustacea</taxon>
        <taxon>Hexanauplia</taxon>
        <taxon>Copepoda</taxon>
        <taxon>Siphonostomatoida</taxon>
        <taxon>Caligidae</taxon>
        <taxon>Lepeophtheirus</taxon>
    </lineage>
</organism>
<accession>A0A7R8CM20</accession>